<comment type="caution">
    <text evidence="2">The sequence shown here is derived from an EMBL/GenBank/DDBJ whole genome shotgun (WGS) entry which is preliminary data.</text>
</comment>
<keyword evidence="3" id="KW-1185">Reference proteome</keyword>
<reference evidence="2 3" key="1">
    <citation type="journal article" date="2021" name="BMC Genomics">
        <title>Datura genome reveals duplications of psychoactive alkaloid biosynthetic genes and high mutation rate following tissue culture.</title>
        <authorList>
            <person name="Rajewski A."/>
            <person name="Carter-House D."/>
            <person name="Stajich J."/>
            <person name="Litt A."/>
        </authorList>
    </citation>
    <scope>NUCLEOTIDE SEQUENCE [LARGE SCALE GENOMIC DNA]</scope>
    <source>
        <strain evidence="2">AR-01</strain>
    </source>
</reference>
<feature type="compositionally biased region" description="Basic and acidic residues" evidence="1">
    <location>
        <begin position="87"/>
        <end position="113"/>
    </location>
</feature>
<accession>A0ABS8UMW3</accession>
<dbReference type="EMBL" id="JACEIK010002111">
    <property type="protein sequence ID" value="MCD9559211.1"/>
    <property type="molecule type" value="Genomic_DNA"/>
</dbReference>
<evidence type="ECO:0000256" key="1">
    <source>
        <dbReference type="SAM" id="MobiDB-lite"/>
    </source>
</evidence>
<proteinExistence type="predicted"/>
<organism evidence="2 3">
    <name type="scientific">Datura stramonium</name>
    <name type="common">Jimsonweed</name>
    <name type="synonym">Common thornapple</name>
    <dbReference type="NCBI Taxonomy" id="4076"/>
    <lineage>
        <taxon>Eukaryota</taxon>
        <taxon>Viridiplantae</taxon>
        <taxon>Streptophyta</taxon>
        <taxon>Embryophyta</taxon>
        <taxon>Tracheophyta</taxon>
        <taxon>Spermatophyta</taxon>
        <taxon>Magnoliopsida</taxon>
        <taxon>eudicotyledons</taxon>
        <taxon>Gunneridae</taxon>
        <taxon>Pentapetalae</taxon>
        <taxon>asterids</taxon>
        <taxon>lamiids</taxon>
        <taxon>Solanales</taxon>
        <taxon>Solanaceae</taxon>
        <taxon>Solanoideae</taxon>
        <taxon>Datureae</taxon>
        <taxon>Datura</taxon>
    </lineage>
</organism>
<protein>
    <submittedName>
        <fullName evidence="2">Uncharacterized protein</fullName>
    </submittedName>
</protein>
<gene>
    <name evidence="2" type="ORF">HAX54_017066</name>
</gene>
<feature type="compositionally biased region" description="Polar residues" evidence="1">
    <location>
        <begin position="115"/>
        <end position="124"/>
    </location>
</feature>
<sequence>MVNTPSSCQCGAKLRRHSKCRRKKSMKYEIFSVMNEKGKAIQNCPSSKETGERKGQLLGEEYTEDIEVLDDYDTTWELHAKTMRWAKGDSDFRHAESRKGSKTAEIDRRRAIDNHGSTSADPSG</sequence>
<name>A0ABS8UMW3_DATST</name>
<feature type="region of interest" description="Disordered" evidence="1">
    <location>
        <begin position="87"/>
        <end position="124"/>
    </location>
</feature>
<dbReference type="Proteomes" id="UP000823775">
    <property type="component" value="Unassembled WGS sequence"/>
</dbReference>
<evidence type="ECO:0000313" key="2">
    <source>
        <dbReference type="EMBL" id="MCD9559211.1"/>
    </source>
</evidence>
<evidence type="ECO:0000313" key="3">
    <source>
        <dbReference type="Proteomes" id="UP000823775"/>
    </source>
</evidence>